<accession>A0A5A7NC66</accession>
<comment type="caution">
    <text evidence="1">The sequence shown here is derived from an EMBL/GenBank/DDBJ whole genome shotgun (WGS) entry which is preliminary data.</text>
</comment>
<name>A0A5A7NC66_9PROT</name>
<evidence type="ECO:0000313" key="1">
    <source>
        <dbReference type="EMBL" id="GER05205.1"/>
    </source>
</evidence>
<dbReference type="RefSeq" id="WP_150007342.1">
    <property type="nucleotide sequence ID" value="NZ_BKCN01000019.1"/>
</dbReference>
<protein>
    <submittedName>
        <fullName evidence="1">Uncharacterized protein</fullName>
    </submittedName>
</protein>
<gene>
    <name evidence="1" type="ORF">JCM17846_28870</name>
</gene>
<organism evidence="1 2">
    <name type="scientific">Iodidimonas nitroreducens</name>
    <dbReference type="NCBI Taxonomy" id="1236968"/>
    <lineage>
        <taxon>Bacteria</taxon>
        <taxon>Pseudomonadati</taxon>
        <taxon>Pseudomonadota</taxon>
        <taxon>Alphaproteobacteria</taxon>
        <taxon>Iodidimonadales</taxon>
        <taxon>Iodidimonadaceae</taxon>
        <taxon>Iodidimonas</taxon>
    </lineage>
</organism>
<sequence length="154" mass="17245">MSYQLNQNQKDYIDYLMSSGDYHLAYRYIAEQIDGAVQTGQVSRETQRWFEWAEHINGDYDTLINNYAREMAKLGSLINGSILTDQQFQAGSDVIAQSVLSSVLNSGEVPTTPKDIILIDIATGSQEMGTDPEDFPGTMIGYILFDTPTLMPLF</sequence>
<dbReference type="AlphaFoldDB" id="A0A5A7NC66"/>
<dbReference type="EMBL" id="BKCN01000019">
    <property type="protein sequence ID" value="GER05205.1"/>
    <property type="molecule type" value="Genomic_DNA"/>
</dbReference>
<evidence type="ECO:0000313" key="2">
    <source>
        <dbReference type="Proteomes" id="UP000324996"/>
    </source>
</evidence>
<keyword evidence="2" id="KW-1185">Reference proteome</keyword>
<dbReference type="Proteomes" id="UP000324996">
    <property type="component" value="Unassembled WGS sequence"/>
</dbReference>
<proteinExistence type="predicted"/>
<reference evidence="1 2" key="1">
    <citation type="submission" date="2019-09" db="EMBL/GenBank/DDBJ databases">
        <title>NBRP : Genome information of microbial organism related human and environment.</title>
        <authorList>
            <person name="Hattori M."/>
            <person name="Oshima K."/>
            <person name="Inaba H."/>
            <person name="Suda W."/>
            <person name="Sakamoto M."/>
            <person name="Iino T."/>
            <person name="Kitahara M."/>
            <person name="Oshida Y."/>
            <person name="Iida T."/>
            <person name="Kudo T."/>
            <person name="Itoh T."/>
            <person name="Ohkuma M."/>
        </authorList>
    </citation>
    <scope>NUCLEOTIDE SEQUENCE [LARGE SCALE GENOMIC DNA]</scope>
    <source>
        <strain evidence="1 2">Q-1</strain>
    </source>
</reference>